<dbReference type="PhylomeDB" id="T1IKL1"/>
<evidence type="ECO:0000313" key="2">
    <source>
        <dbReference type="EnsemblMetazoa" id="SMAR001461-PA"/>
    </source>
</evidence>
<keyword evidence="3" id="KW-1185">Reference proteome</keyword>
<evidence type="ECO:0000313" key="3">
    <source>
        <dbReference type="Proteomes" id="UP000014500"/>
    </source>
</evidence>
<sequence length="168" mass="18778">MAIRTLVPVISTKLDPKTPDRETVFRKEDIRRNAQKSDYGRRHRARDLAPLNGSVVSLDSAPRSYIITSNGRSIRRNRFHLQLLPSSQPDGEDGEEDVDNTPVGNETMITNEPEHLTTIDEADPDVRDGTEEQEQTTDAETTPLPPVPAPTYVTRSGQTVKPRIIHDA</sequence>
<feature type="compositionally biased region" description="Acidic residues" evidence="1">
    <location>
        <begin position="90"/>
        <end position="99"/>
    </location>
</feature>
<accession>T1IKL1</accession>
<dbReference type="EnsemblMetazoa" id="SMAR001461-RA">
    <property type="protein sequence ID" value="SMAR001461-PA"/>
    <property type="gene ID" value="SMAR001461"/>
</dbReference>
<reference evidence="2" key="2">
    <citation type="submission" date="2015-02" db="UniProtKB">
        <authorList>
            <consortium name="EnsemblMetazoa"/>
        </authorList>
    </citation>
    <scope>IDENTIFICATION</scope>
</reference>
<evidence type="ECO:0000256" key="1">
    <source>
        <dbReference type="SAM" id="MobiDB-lite"/>
    </source>
</evidence>
<feature type="compositionally biased region" description="Basic and acidic residues" evidence="1">
    <location>
        <begin position="112"/>
        <end position="130"/>
    </location>
</feature>
<protein>
    <submittedName>
        <fullName evidence="2">Uncharacterized protein</fullName>
    </submittedName>
</protein>
<organism evidence="2 3">
    <name type="scientific">Strigamia maritima</name>
    <name type="common">European centipede</name>
    <name type="synonym">Geophilus maritimus</name>
    <dbReference type="NCBI Taxonomy" id="126957"/>
    <lineage>
        <taxon>Eukaryota</taxon>
        <taxon>Metazoa</taxon>
        <taxon>Ecdysozoa</taxon>
        <taxon>Arthropoda</taxon>
        <taxon>Myriapoda</taxon>
        <taxon>Chilopoda</taxon>
        <taxon>Pleurostigmophora</taxon>
        <taxon>Geophilomorpha</taxon>
        <taxon>Linotaeniidae</taxon>
        <taxon>Strigamia</taxon>
    </lineage>
</organism>
<dbReference type="EMBL" id="JH430554">
    <property type="status" value="NOT_ANNOTATED_CDS"/>
    <property type="molecule type" value="Genomic_DNA"/>
</dbReference>
<dbReference type="eggNOG" id="KOG0017">
    <property type="taxonomic scope" value="Eukaryota"/>
</dbReference>
<reference evidence="3" key="1">
    <citation type="submission" date="2011-05" db="EMBL/GenBank/DDBJ databases">
        <authorList>
            <person name="Richards S.R."/>
            <person name="Qu J."/>
            <person name="Jiang H."/>
            <person name="Jhangiani S.N."/>
            <person name="Agravi P."/>
            <person name="Goodspeed R."/>
            <person name="Gross S."/>
            <person name="Mandapat C."/>
            <person name="Jackson L."/>
            <person name="Mathew T."/>
            <person name="Pu L."/>
            <person name="Thornton R."/>
            <person name="Saada N."/>
            <person name="Wilczek-Boney K.B."/>
            <person name="Lee S."/>
            <person name="Kovar C."/>
            <person name="Wu Y."/>
            <person name="Scherer S.E."/>
            <person name="Worley K.C."/>
            <person name="Muzny D.M."/>
            <person name="Gibbs R."/>
        </authorList>
    </citation>
    <scope>NUCLEOTIDE SEQUENCE</scope>
    <source>
        <strain evidence="3">Brora</strain>
    </source>
</reference>
<dbReference type="AlphaFoldDB" id="T1IKL1"/>
<feature type="region of interest" description="Disordered" evidence="1">
    <location>
        <begin position="83"/>
        <end position="168"/>
    </location>
</feature>
<dbReference type="HOGENOM" id="CLU_088049_0_0_1"/>
<proteinExistence type="predicted"/>
<dbReference type="Proteomes" id="UP000014500">
    <property type="component" value="Unassembled WGS sequence"/>
</dbReference>
<name>T1IKL1_STRMM</name>